<dbReference type="PANTHER" id="PTHR43429:SF1">
    <property type="entry name" value="NAD(P)H SULFUR OXIDOREDUCTASE (COA-DEPENDENT)"/>
    <property type="match status" value="1"/>
</dbReference>
<dbReference type="Pfam" id="PF02852">
    <property type="entry name" value="Pyr_redox_dim"/>
    <property type="match status" value="1"/>
</dbReference>
<dbReference type="SUPFAM" id="SSF51905">
    <property type="entry name" value="FAD/NAD(P)-binding domain"/>
    <property type="match status" value="1"/>
</dbReference>
<dbReference type="InterPro" id="IPR036188">
    <property type="entry name" value="FAD/NAD-bd_sf"/>
</dbReference>
<feature type="domain" description="Pyridine nucleotide-disulphide oxidoreductase dimerisation" evidence="7">
    <location>
        <begin position="356"/>
        <end position="443"/>
    </location>
</feature>
<dbReference type="PaxDb" id="722438-MPNE_0456"/>
<protein>
    <submittedName>
        <fullName evidence="9">Putative NADH oxidase</fullName>
    </submittedName>
</protein>
<keyword evidence="3" id="KW-0285">Flavoprotein</keyword>
<dbReference type="GeneID" id="66608947"/>
<accession>A0A0H3DM68</accession>
<dbReference type="SMR" id="A0A0H3DM68"/>
<dbReference type="Gene3D" id="3.50.50.60">
    <property type="entry name" value="FAD/NAD(P)-binding domain"/>
    <property type="match status" value="2"/>
</dbReference>
<dbReference type="AlphaFoldDB" id="A0A0H3DM68"/>
<dbReference type="Proteomes" id="UP000007756">
    <property type="component" value="Chromosome"/>
</dbReference>
<dbReference type="InterPro" id="IPR004099">
    <property type="entry name" value="Pyr_nucl-diS_OxRdtase_dimer"/>
</dbReference>
<dbReference type="STRING" id="722438.F539_02205"/>
<evidence type="ECO:0000313" key="10">
    <source>
        <dbReference type="Proteomes" id="UP000007756"/>
    </source>
</evidence>
<dbReference type="InterPro" id="IPR016156">
    <property type="entry name" value="FAD/NAD-linked_Rdtase_dimer_sf"/>
</dbReference>
<evidence type="ECO:0000259" key="8">
    <source>
        <dbReference type="Pfam" id="PF07992"/>
    </source>
</evidence>
<proteinExistence type="inferred from homology"/>
<dbReference type="PANTHER" id="PTHR43429">
    <property type="entry name" value="PYRIDINE NUCLEOTIDE-DISULFIDE OXIDOREDUCTASE DOMAIN-CONTAINING"/>
    <property type="match status" value="1"/>
</dbReference>
<dbReference type="KEGG" id="mpj:MPNE_0456"/>
<dbReference type="Pfam" id="PF07992">
    <property type="entry name" value="Pyr_redox_2"/>
    <property type="match status" value="1"/>
</dbReference>
<evidence type="ECO:0000259" key="7">
    <source>
        <dbReference type="Pfam" id="PF02852"/>
    </source>
</evidence>
<name>A0A0H3DM68_MYCPB</name>
<evidence type="ECO:0000313" key="9">
    <source>
        <dbReference type="EMBL" id="ADK86831.1"/>
    </source>
</evidence>
<keyword evidence="6" id="KW-0676">Redox-active center</keyword>
<dbReference type="EMBL" id="CP002077">
    <property type="protein sequence ID" value="ADK86831.1"/>
    <property type="molecule type" value="Genomic_DNA"/>
</dbReference>
<comment type="similarity">
    <text evidence="2">Belongs to the class-III pyridine nucleotide-disulfide oxidoreductase family.</text>
</comment>
<organism evidence="9 10">
    <name type="scientific">Mycoplasmoides pneumoniae (strain ATCC 15531 / DSM 23978 / CIP 103766 / NBRC 14401 / NCTC 10119 / FH)</name>
    <name type="common">Mycoplasma pneumoniae</name>
    <dbReference type="NCBI Taxonomy" id="722438"/>
    <lineage>
        <taxon>Bacteria</taxon>
        <taxon>Bacillati</taxon>
        <taxon>Mycoplasmatota</taxon>
        <taxon>Mycoplasmoidales</taxon>
        <taxon>Mycoplasmoidaceae</taxon>
        <taxon>Mycoplasmoides</taxon>
    </lineage>
</organism>
<dbReference type="PATRIC" id="fig|722438.3.peg.440"/>
<dbReference type="HOGENOM" id="CLU_003291_1_0_14"/>
<dbReference type="GO" id="GO:0016491">
    <property type="term" value="F:oxidoreductase activity"/>
    <property type="evidence" value="ECO:0007669"/>
    <property type="project" value="UniProtKB-KW"/>
</dbReference>
<reference evidence="9 10" key="1">
    <citation type="journal article" date="2010" name="Appl. Environ. Microbiol.">
        <title>Targeted chromosomal knockouts in Mycoplasma pneumoniae.</title>
        <authorList>
            <person name="Krishnakumar R."/>
            <person name="Assad-Garcia N."/>
            <person name="Benders G.A."/>
            <person name="Phan Q."/>
            <person name="Montague M.G."/>
            <person name="Glass J.I."/>
        </authorList>
    </citation>
    <scope>NUCLEOTIDE SEQUENCE [LARGE SCALE GENOMIC DNA]</scope>
    <source>
        <strain evidence="10">ATCC 15531 / DSM 22911 / NBRC 14401 / NCTC 10119 / FH</strain>
    </source>
</reference>
<feature type="domain" description="FAD/NAD(P)-binding" evidence="8">
    <location>
        <begin position="2"/>
        <end position="330"/>
    </location>
</feature>
<keyword evidence="5" id="KW-0560">Oxidoreductase</keyword>
<dbReference type="SUPFAM" id="SSF55424">
    <property type="entry name" value="FAD/NAD-linked reductases, dimerisation (C-terminal) domain"/>
    <property type="match status" value="1"/>
</dbReference>
<evidence type="ECO:0000256" key="4">
    <source>
        <dbReference type="ARBA" id="ARBA00022827"/>
    </source>
</evidence>
<evidence type="ECO:0000256" key="1">
    <source>
        <dbReference type="ARBA" id="ARBA00001974"/>
    </source>
</evidence>
<dbReference type="eggNOG" id="COG0446">
    <property type="taxonomic scope" value="Bacteria"/>
</dbReference>
<evidence type="ECO:0000256" key="2">
    <source>
        <dbReference type="ARBA" id="ARBA00009130"/>
    </source>
</evidence>
<comment type="cofactor">
    <cofactor evidence="1">
        <name>FAD</name>
        <dbReference type="ChEBI" id="CHEBI:57692"/>
    </cofactor>
</comment>
<dbReference type="Gene3D" id="3.30.390.30">
    <property type="match status" value="1"/>
</dbReference>
<evidence type="ECO:0000256" key="5">
    <source>
        <dbReference type="ARBA" id="ARBA00023002"/>
    </source>
</evidence>
<evidence type="ECO:0000256" key="6">
    <source>
        <dbReference type="ARBA" id="ARBA00023284"/>
    </source>
</evidence>
<keyword evidence="4" id="KW-0274">FAD</keyword>
<evidence type="ECO:0000256" key="3">
    <source>
        <dbReference type="ARBA" id="ARBA00022630"/>
    </source>
</evidence>
<sequence>MKKVIVIGVNHAGTSFIRTLLSKSKDFQVNAYDRNTNISFLGCGIALAVSGVVKNTEDLFYSTPEELKAMGANVFMAHDVVGLDLDKKQVIVKDLATGKETVDHYDQLVVASGAWPICMNVENEVTHTQLQFNHTDKYCGNIKNLISCKLYQHALTLIDSFRHDKSIKSVAIVGSGYIGLELAEAAWQCGKQVTVIDMLDKPAGNNFDEEFTNELEKAMKKAGINLMMGSAVKGFIVDADKNVVKGVETDKGRVDADLVIQSIGFRPNTQFVPKDRQFEFNRNGSIKVNEYLQALNHENVYVIGGAAAIYDAASEQYENIDLATNAVKSGLVAAMHMIGSKAVKLESIVGTNALHVFGLNLAATGLTEKRAKMNGFDVGVSIVDDNDRPEFMGTFDKVRFKLIYDKKTLRLLGAQLLSWNTNHSEIIFYIALAVQKKMLISELGLVDVYFLPHYNKPFNFVLAAVLQALGFSYYTPKNK</sequence>
<gene>
    <name evidence="9" type="ordered locus">MPNE_0456</name>
</gene>
<dbReference type="InterPro" id="IPR050260">
    <property type="entry name" value="FAD-bd_OxRdtase"/>
</dbReference>
<dbReference type="RefSeq" id="WP_010874750.1">
    <property type="nucleotide sequence ID" value="NZ_CP010546.1"/>
</dbReference>
<dbReference type="InterPro" id="IPR023753">
    <property type="entry name" value="FAD/NAD-binding_dom"/>
</dbReference>
<dbReference type="PRINTS" id="PR00368">
    <property type="entry name" value="FADPNR"/>
</dbReference>